<dbReference type="Gene3D" id="3.40.50.450">
    <property type="match status" value="1"/>
</dbReference>
<evidence type="ECO:0000313" key="4">
    <source>
        <dbReference type="EMBL" id="RTE65452.1"/>
    </source>
</evidence>
<dbReference type="NCBIfam" id="TIGR00732">
    <property type="entry name" value="dprA"/>
    <property type="match status" value="1"/>
</dbReference>
<dbReference type="RefSeq" id="WP_126158979.1">
    <property type="nucleotide sequence ID" value="NZ_RQXW01000010.1"/>
</dbReference>
<dbReference type="SUPFAM" id="SSF102405">
    <property type="entry name" value="MCP/YpsA-like"/>
    <property type="match status" value="1"/>
</dbReference>
<dbReference type="OrthoDB" id="9785707at2"/>
<protein>
    <submittedName>
        <fullName evidence="4">DNA-protecting protein DprA</fullName>
    </submittedName>
</protein>
<dbReference type="InterPro" id="IPR041614">
    <property type="entry name" value="DprA_WH"/>
</dbReference>
<name>A0A430KPR6_9GAMM</name>
<reference evidence="4 5" key="1">
    <citation type="submission" date="2018-11" db="EMBL/GenBank/DDBJ databases">
        <title>The draft genome sequence of Amphritea opalescens ANRC-JH13T.</title>
        <authorList>
            <person name="Fang Z."/>
            <person name="Zhang Y."/>
            <person name="Han X."/>
        </authorList>
    </citation>
    <scope>NUCLEOTIDE SEQUENCE [LARGE SCALE GENOMIC DNA]</scope>
    <source>
        <strain evidence="4 5">ANRC-JH13</strain>
    </source>
</reference>
<evidence type="ECO:0000259" key="2">
    <source>
        <dbReference type="Pfam" id="PF02481"/>
    </source>
</evidence>
<dbReference type="EMBL" id="RQXW01000010">
    <property type="protein sequence ID" value="RTE65452.1"/>
    <property type="molecule type" value="Genomic_DNA"/>
</dbReference>
<dbReference type="PANTHER" id="PTHR43022:SF1">
    <property type="entry name" value="PROTEIN SMF"/>
    <property type="match status" value="1"/>
</dbReference>
<dbReference type="InterPro" id="IPR057666">
    <property type="entry name" value="DrpA_SLOG"/>
</dbReference>
<dbReference type="Pfam" id="PF02481">
    <property type="entry name" value="DNA_processg_A"/>
    <property type="match status" value="1"/>
</dbReference>
<feature type="domain" description="DprA winged helix" evidence="3">
    <location>
        <begin position="317"/>
        <end position="375"/>
    </location>
</feature>
<feature type="domain" description="Smf/DprA SLOG" evidence="2">
    <location>
        <begin position="94"/>
        <end position="302"/>
    </location>
</feature>
<dbReference type="Pfam" id="PF17782">
    <property type="entry name" value="WHD_DprA"/>
    <property type="match status" value="1"/>
</dbReference>
<sequence>MQDHIREWIALAELPSIGSAVLLRLIQQCLPDVSPDSINKTPQSLLYLGNDQLKSLNLSAKTIRHIRAFQAGDWPSPEYLQSIKRWLQQPDNHLLTYVDDDYPALLKEIPDPPLLLYVSGNPEVLHLPQLAMVGSRSASRNGIALSSAFARDLTAAGMTVTSGLARGIDGAAHAAAVALSKPTVAVLGSGLMNIYPRQHQALAADIIAQGGALVSEYPLEMPPLAHNFPRRNRIISGLSAGVLVVEAARRSGSLITARLALEQGREVFALPGALNNPQSHGCHDLIREGATLIETSAQIIEPLASLLGSYCYDEKRPEAESVKLNDNEAKLLDQMGYQLVTLEQLVAVTGMPASALLPQLVAMELAGYIENTPDGYQRLI</sequence>
<evidence type="ECO:0000256" key="1">
    <source>
        <dbReference type="ARBA" id="ARBA00006525"/>
    </source>
</evidence>
<dbReference type="Gene3D" id="1.10.10.10">
    <property type="entry name" value="Winged helix-like DNA-binding domain superfamily/Winged helix DNA-binding domain"/>
    <property type="match status" value="1"/>
</dbReference>
<dbReference type="Proteomes" id="UP000283087">
    <property type="component" value="Unassembled WGS sequence"/>
</dbReference>
<proteinExistence type="inferred from homology"/>
<dbReference type="GO" id="GO:0009294">
    <property type="term" value="P:DNA-mediated transformation"/>
    <property type="evidence" value="ECO:0007669"/>
    <property type="project" value="InterPro"/>
</dbReference>
<organism evidence="4 5">
    <name type="scientific">Amphritea opalescens</name>
    <dbReference type="NCBI Taxonomy" id="2490544"/>
    <lineage>
        <taxon>Bacteria</taxon>
        <taxon>Pseudomonadati</taxon>
        <taxon>Pseudomonadota</taxon>
        <taxon>Gammaproteobacteria</taxon>
        <taxon>Oceanospirillales</taxon>
        <taxon>Oceanospirillaceae</taxon>
        <taxon>Amphritea</taxon>
    </lineage>
</organism>
<evidence type="ECO:0000259" key="3">
    <source>
        <dbReference type="Pfam" id="PF17782"/>
    </source>
</evidence>
<dbReference type="AlphaFoldDB" id="A0A430KPR6"/>
<dbReference type="InterPro" id="IPR036388">
    <property type="entry name" value="WH-like_DNA-bd_sf"/>
</dbReference>
<evidence type="ECO:0000313" key="5">
    <source>
        <dbReference type="Proteomes" id="UP000283087"/>
    </source>
</evidence>
<dbReference type="InterPro" id="IPR003488">
    <property type="entry name" value="DprA"/>
</dbReference>
<accession>A0A430KPR6</accession>
<comment type="similarity">
    <text evidence="1">Belongs to the DprA/Smf family.</text>
</comment>
<comment type="caution">
    <text evidence="4">The sequence shown here is derived from an EMBL/GenBank/DDBJ whole genome shotgun (WGS) entry which is preliminary data.</text>
</comment>
<keyword evidence="5" id="KW-1185">Reference proteome</keyword>
<dbReference type="PANTHER" id="PTHR43022">
    <property type="entry name" value="PROTEIN SMF"/>
    <property type="match status" value="1"/>
</dbReference>
<gene>
    <name evidence="4" type="primary">dprA</name>
    <name evidence="4" type="ORF">EH243_12355</name>
</gene>